<evidence type="ECO:0000313" key="3">
    <source>
        <dbReference type="EMBL" id="GMR58832.1"/>
    </source>
</evidence>
<feature type="non-terminal residue" evidence="3">
    <location>
        <position position="234"/>
    </location>
</feature>
<dbReference type="AlphaFoldDB" id="A0AAN5DA41"/>
<keyword evidence="2" id="KW-0732">Signal</keyword>
<protein>
    <submittedName>
        <fullName evidence="3">Uncharacterized protein</fullName>
    </submittedName>
</protein>
<name>A0AAN5DA41_9BILA</name>
<dbReference type="PANTHER" id="PTHR39385">
    <property type="entry name" value="PROTEIN CBG20422"/>
    <property type="match status" value="1"/>
</dbReference>
<organism evidence="3 4">
    <name type="scientific">Pristionchus mayeri</name>
    <dbReference type="NCBI Taxonomy" id="1317129"/>
    <lineage>
        <taxon>Eukaryota</taxon>
        <taxon>Metazoa</taxon>
        <taxon>Ecdysozoa</taxon>
        <taxon>Nematoda</taxon>
        <taxon>Chromadorea</taxon>
        <taxon>Rhabditida</taxon>
        <taxon>Rhabditina</taxon>
        <taxon>Diplogasteromorpha</taxon>
        <taxon>Diplogasteroidea</taxon>
        <taxon>Neodiplogasteridae</taxon>
        <taxon>Pristionchus</taxon>
    </lineage>
</organism>
<feature type="chain" id="PRO_5042847121" evidence="2">
    <location>
        <begin position="18"/>
        <end position="234"/>
    </location>
</feature>
<evidence type="ECO:0000256" key="2">
    <source>
        <dbReference type="SAM" id="SignalP"/>
    </source>
</evidence>
<gene>
    <name evidence="3" type="ORF">PMAYCL1PPCAC_29027</name>
</gene>
<feature type="region of interest" description="Disordered" evidence="1">
    <location>
        <begin position="213"/>
        <end position="234"/>
    </location>
</feature>
<dbReference type="EMBL" id="BTRK01000006">
    <property type="protein sequence ID" value="GMR58832.1"/>
    <property type="molecule type" value="Genomic_DNA"/>
</dbReference>
<accession>A0AAN5DA41</accession>
<evidence type="ECO:0000313" key="4">
    <source>
        <dbReference type="Proteomes" id="UP001328107"/>
    </source>
</evidence>
<dbReference type="Proteomes" id="UP001328107">
    <property type="component" value="Unassembled WGS sequence"/>
</dbReference>
<evidence type="ECO:0000256" key="1">
    <source>
        <dbReference type="SAM" id="MobiDB-lite"/>
    </source>
</evidence>
<reference evidence="4" key="1">
    <citation type="submission" date="2022-10" db="EMBL/GenBank/DDBJ databases">
        <title>Genome assembly of Pristionchus species.</title>
        <authorList>
            <person name="Yoshida K."/>
            <person name="Sommer R.J."/>
        </authorList>
    </citation>
    <scope>NUCLEOTIDE SEQUENCE [LARGE SCALE GENOMIC DNA]</scope>
    <source>
        <strain evidence="4">RS5460</strain>
    </source>
</reference>
<proteinExistence type="predicted"/>
<keyword evidence="4" id="KW-1185">Reference proteome</keyword>
<dbReference type="PANTHER" id="PTHR39385:SF2">
    <property type="entry name" value="SLIT-LIKE 3 PROTEIN"/>
    <property type="match status" value="1"/>
</dbReference>
<comment type="caution">
    <text evidence="3">The sequence shown here is derived from an EMBL/GenBank/DDBJ whole genome shotgun (WGS) entry which is preliminary data.</text>
</comment>
<feature type="signal peptide" evidence="2">
    <location>
        <begin position="1"/>
        <end position="17"/>
    </location>
</feature>
<sequence>MKCALFSLLLLLPLISGYHYKCLDNCECDTADEVVHCHNGERTTLALPESGRLRGFHAIGMTYNKVEKLPSEDEILDKFPDVLAIDVERNPDFDCSSVLEYSKIKIISDCYKNVSDISAIPELLRPTKVGIVWMNETVECDFECQAKKHYEDLHKYVMKLWEIIKEKYRTFDKDQALEQIKVWMMNQLQTFFIETVQSINRSIDKGLDEYHPRNQKKTIEPVSPAPTLEMVTEE</sequence>